<feature type="compositionally biased region" description="Low complexity" evidence="1">
    <location>
        <begin position="55"/>
        <end position="64"/>
    </location>
</feature>
<reference evidence="2" key="2">
    <citation type="submission" date="2023-03" db="EMBL/GenBank/DDBJ databases">
        <authorList>
            <person name="Inwood S.N."/>
            <person name="Skelly J.G."/>
            <person name="Guhlin J."/>
            <person name="Harrop T.W.R."/>
            <person name="Goldson S.G."/>
            <person name="Dearden P.K."/>
        </authorList>
    </citation>
    <scope>NUCLEOTIDE SEQUENCE</scope>
    <source>
        <strain evidence="2">Lincoln</strain>
        <tissue evidence="2">Whole body</tissue>
    </source>
</reference>
<sequence length="353" mass="39559">MMDDIRGSPAGRRLSQIFDPIARFASDFGSSSSAPCSPLLGLTGRNYESLDIVESNGSRGGSNNTGQATSSFTGNAQESPRFFSRQQRSGSSTRQAPVPPPRNQQRNDLSTNTRSSTTNYINLPYDNFHHHGRRELAVSDTSGKNVKSDINYVELKDKENHYRSAKLPQFSFSAEPSGRVEYKSDKQDLYRARPEEFITSYGHFENDTSSEESSPAIETNSVHRVDCGTSLSSNVDKILASYAGKHPQQQQNFRRVSIDHDITFTPSTSAPITGSNNQRAYSSSKSFDTSYPTTVEELNWQERCLELQLELHRSRSQATRVRDMLRDKVSWCSCIYGLKGLYAIARPKEGKFF</sequence>
<feature type="compositionally biased region" description="Polar residues" evidence="1">
    <location>
        <begin position="103"/>
        <end position="121"/>
    </location>
</feature>
<evidence type="ECO:0000313" key="2">
    <source>
        <dbReference type="EMBL" id="KAK0179536.1"/>
    </source>
</evidence>
<evidence type="ECO:0000313" key="3">
    <source>
        <dbReference type="Proteomes" id="UP001168972"/>
    </source>
</evidence>
<reference evidence="2" key="1">
    <citation type="journal article" date="2023" name="bioRxiv">
        <title>Scaffold-level genome assemblies of two parasitoid biocontrol wasps reveal the parthenogenesis mechanism and an associated novel virus.</title>
        <authorList>
            <person name="Inwood S."/>
            <person name="Skelly J."/>
            <person name="Guhlin J."/>
            <person name="Harrop T."/>
            <person name="Goldson S."/>
            <person name="Dearden P."/>
        </authorList>
    </citation>
    <scope>NUCLEOTIDE SEQUENCE</scope>
    <source>
        <strain evidence="2">Lincoln</strain>
        <tissue evidence="2">Whole body</tissue>
    </source>
</reference>
<feature type="region of interest" description="Disordered" evidence="1">
    <location>
        <begin position="265"/>
        <end position="286"/>
    </location>
</feature>
<dbReference type="Proteomes" id="UP001168972">
    <property type="component" value="Unassembled WGS sequence"/>
</dbReference>
<accession>A0AA39G1T0</accession>
<feature type="region of interest" description="Disordered" evidence="1">
    <location>
        <begin position="53"/>
        <end position="126"/>
    </location>
</feature>
<feature type="compositionally biased region" description="Polar residues" evidence="1">
    <location>
        <begin position="65"/>
        <end position="76"/>
    </location>
</feature>
<dbReference type="EMBL" id="JAQQBR010000003">
    <property type="protein sequence ID" value="KAK0179536.1"/>
    <property type="molecule type" value="Genomic_DNA"/>
</dbReference>
<organism evidence="2 3">
    <name type="scientific">Microctonus hyperodae</name>
    <name type="common">Parasitoid wasp</name>
    <dbReference type="NCBI Taxonomy" id="165561"/>
    <lineage>
        <taxon>Eukaryota</taxon>
        <taxon>Metazoa</taxon>
        <taxon>Ecdysozoa</taxon>
        <taxon>Arthropoda</taxon>
        <taxon>Hexapoda</taxon>
        <taxon>Insecta</taxon>
        <taxon>Pterygota</taxon>
        <taxon>Neoptera</taxon>
        <taxon>Endopterygota</taxon>
        <taxon>Hymenoptera</taxon>
        <taxon>Apocrita</taxon>
        <taxon>Ichneumonoidea</taxon>
        <taxon>Braconidae</taxon>
        <taxon>Euphorinae</taxon>
        <taxon>Microctonus</taxon>
    </lineage>
</organism>
<gene>
    <name evidence="2" type="ORF">PV327_005280</name>
</gene>
<evidence type="ECO:0000256" key="1">
    <source>
        <dbReference type="SAM" id="MobiDB-lite"/>
    </source>
</evidence>
<keyword evidence="3" id="KW-1185">Reference proteome</keyword>
<feature type="compositionally biased region" description="Low complexity" evidence="1">
    <location>
        <begin position="77"/>
        <end position="95"/>
    </location>
</feature>
<dbReference type="AlphaFoldDB" id="A0AA39G1T0"/>
<name>A0AA39G1T0_MICHY</name>
<proteinExistence type="predicted"/>
<protein>
    <submittedName>
        <fullName evidence="2">Uncharacterized protein</fullName>
    </submittedName>
</protein>
<comment type="caution">
    <text evidence="2">The sequence shown here is derived from an EMBL/GenBank/DDBJ whole genome shotgun (WGS) entry which is preliminary data.</text>
</comment>